<organism evidence="3 4">
    <name type="scientific">Lipomyces tetrasporus</name>
    <dbReference type="NCBI Taxonomy" id="54092"/>
    <lineage>
        <taxon>Eukaryota</taxon>
        <taxon>Fungi</taxon>
        <taxon>Dikarya</taxon>
        <taxon>Ascomycota</taxon>
        <taxon>Saccharomycotina</taxon>
        <taxon>Lipomycetes</taxon>
        <taxon>Lipomycetales</taxon>
        <taxon>Lipomycetaceae</taxon>
        <taxon>Lipomyces</taxon>
    </lineage>
</organism>
<dbReference type="EMBL" id="JARPMG010000010">
    <property type="protein sequence ID" value="KAJ8097898.1"/>
    <property type="molecule type" value="Genomic_DNA"/>
</dbReference>
<dbReference type="PANTHER" id="PTHR43102">
    <property type="entry name" value="SLR1143 PROTEIN"/>
    <property type="match status" value="1"/>
</dbReference>
<proteinExistence type="predicted"/>
<reference evidence="3" key="1">
    <citation type="submission" date="2023-03" db="EMBL/GenBank/DDBJ databases">
        <title>Near-Complete genome sequence of Lipomyces tetrasporous NRRL Y-64009, an oleaginous yeast capable of growing on lignocellulosic hydrolysates.</title>
        <authorList>
            <consortium name="Lawrence Berkeley National Laboratory"/>
            <person name="Jagtap S.S."/>
            <person name="Liu J.-J."/>
            <person name="Walukiewicz H.E."/>
            <person name="Pangilinan J."/>
            <person name="Lipzen A."/>
            <person name="Ahrendt S."/>
            <person name="Koriabine M."/>
            <person name="Cobaugh K."/>
            <person name="Salamov A."/>
            <person name="Yoshinaga Y."/>
            <person name="Ng V."/>
            <person name="Daum C."/>
            <person name="Grigoriev I.V."/>
            <person name="Slininger P.J."/>
            <person name="Dien B.S."/>
            <person name="Jin Y.-S."/>
            <person name="Rao C.V."/>
        </authorList>
    </citation>
    <scope>NUCLEOTIDE SEQUENCE</scope>
    <source>
        <strain evidence="3">NRRL Y-64009</strain>
    </source>
</reference>
<feature type="compositionally biased region" description="Basic and acidic residues" evidence="1">
    <location>
        <begin position="308"/>
        <end position="325"/>
    </location>
</feature>
<evidence type="ECO:0000256" key="1">
    <source>
        <dbReference type="SAM" id="MobiDB-lite"/>
    </source>
</evidence>
<comment type="caution">
    <text evidence="3">The sequence shown here is derived from an EMBL/GenBank/DDBJ whole genome shotgun (WGS) entry which is preliminary data.</text>
</comment>
<dbReference type="SUPFAM" id="SSF55781">
    <property type="entry name" value="GAF domain-like"/>
    <property type="match status" value="1"/>
</dbReference>
<feature type="domain" description="GAF" evidence="2">
    <location>
        <begin position="69"/>
        <end position="197"/>
    </location>
</feature>
<dbReference type="InterPro" id="IPR003018">
    <property type="entry name" value="GAF"/>
</dbReference>
<dbReference type="Gene3D" id="3.30.450.40">
    <property type="match status" value="1"/>
</dbReference>
<dbReference type="RefSeq" id="XP_056041348.1">
    <property type="nucleotide sequence ID" value="XM_056186980.1"/>
</dbReference>
<feature type="region of interest" description="Disordered" evidence="1">
    <location>
        <begin position="281"/>
        <end position="325"/>
    </location>
</feature>
<name>A0AAD7VQ67_9ASCO</name>
<dbReference type="Pfam" id="PF01590">
    <property type="entry name" value="GAF"/>
    <property type="match status" value="1"/>
</dbReference>
<dbReference type="Proteomes" id="UP001217417">
    <property type="component" value="Unassembled WGS sequence"/>
</dbReference>
<dbReference type="InterPro" id="IPR029016">
    <property type="entry name" value="GAF-like_dom_sf"/>
</dbReference>
<keyword evidence="4" id="KW-1185">Reference proteome</keyword>
<dbReference type="AlphaFoldDB" id="A0AAD7VQ67"/>
<evidence type="ECO:0000259" key="2">
    <source>
        <dbReference type="Pfam" id="PF01590"/>
    </source>
</evidence>
<evidence type="ECO:0000313" key="4">
    <source>
        <dbReference type="Proteomes" id="UP001217417"/>
    </source>
</evidence>
<dbReference type="PANTHER" id="PTHR43102:SF2">
    <property type="entry name" value="GAF DOMAIN-CONTAINING PROTEIN"/>
    <property type="match status" value="1"/>
</dbReference>
<feature type="compositionally biased region" description="Polar residues" evidence="1">
    <location>
        <begin position="281"/>
        <end position="303"/>
    </location>
</feature>
<gene>
    <name evidence="3" type="ORF">POJ06DRAFT_24805</name>
</gene>
<accession>A0AAD7VQ67</accession>
<protein>
    <recommendedName>
        <fullName evidence="2">GAF domain-containing protein</fullName>
    </recommendedName>
</protein>
<sequence>MMMMTTQHGDWDEFMDCYARGQYSLCKPPPPPRGRPNFKYFVPPMPPNEGKRLTEVAQYDVTYSSGFAEACSDLIATARKSFGLRGASISLVTKNAQVIKAEIGLNTNMIDRKVSLEGNTILSLEPIVICDTLLDWRFAKNPLVTNFPSIGFWASAPIISPAGHAIGAFSIWDAYPREDLTFVQRRQLQRFADAAMNEMERDRSRLLPSTAAQCTEDVPQDDRVSMYSAEEFDCSDAPRSKRSGKCEVVEKVSSTGISITPPYRGRRVAYINKRRSVRKNQVLTTPKNQVQDSAADCQGQNEYASGRADTDRHSSASEDFQEERYSAGEDVPNWLSDYFDSHGQARYSSTVYKRAQRLLDKENLLFAGFSSTENIPGLPRSPNFPLNRRSPFREVTNTNAVLTILAKVAAISLGLDVAYFIEVGKSTASEEHQAELDRLLYGDILGSPVPEEEDPVDGISLSKRLLAAYGIMRDDPEFDAKLHYRALNSQFGLAYHNSTFVF</sequence>
<evidence type="ECO:0000313" key="3">
    <source>
        <dbReference type="EMBL" id="KAJ8097898.1"/>
    </source>
</evidence>
<dbReference type="GeneID" id="80882146"/>